<evidence type="ECO:0000256" key="11">
    <source>
        <dbReference type="SAM" id="Phobius"/>
    </source>
</evidence>
<evidence type="ECO:0000256" key="8">
    <source>
        <dbReference type="ARBA" id="ARBA00023136"/>
    </source>
</evidence>
<keyword evidence="8 11" id="KW-0472">Membrane</keyword>
<evidence type="ECO:0000256" key="5">
    <source>
        <dbReference type="ARBA" id="ARBA00022692"/>
    </source>
</evidence>
<dbReference type="PANTHER" id="PTHR20996">
    <property type="entry name" value="NUCLEAR ENVELOPE PHOSPHATASE-REGULATORY SUBUNIT 1"/>
    <property type="match status" value="1"/>
</dbReference>
<protein>
    <recommendedName>
        <fullName evidence="10">Transmembrane protein 188</fullName>
    </recommendedName>
</protein>
<keyword evidence="12" id="KW-1185">Reference proteome</keyword>
<comment type="subcellular location">
    <subcellularLocation>
        <location evidence="2">Cytoplasm</location>
    </subcellularLocation>
    <subcellularLocation>
        <location evidence="1">Nucleus membrane</location>
        <topology evidence="1">Multi-pass membrane protein</topology>
    </subcellularLocation>
</comment>
<evidence type="ECO:0000313" key="12">
    <source>
        <dbReference type="Proteomes" id="UP000050640"/>
    </source>
</evidence>
<feature type="transmembrane region" description="Helical" evidence="11">
    <location>
        <begin position="36"/>
        <end position="57"/>
    </location>
</feature>
<reference evidence="13" key="1">
    <citation type="submission" date="2017-02" db="UniProtKB">
        <authorList>
            <consortium name="WormBaseParasite"/>
        </authorList>
    </citation>
    <scope>IDENTIFICATION</scope>
</reference>
<evidence type="ECO:0000256" key="3">
    <source>
        <dbReference type="ARBA" id="ARBA00010998"/>
    </source>
</evidence>
<evidence type="ECO:0000256" key="2">
    <source>
        <dbReference type="ARBA" id="ARBA00004496"/>
    </source>
</evidence>
<dbReference type="STRING" id="1147741.A0A0R3RZ02"/>
<keyword evidence="5 11" id="KW-0812">Transmembrane</keyword>
<feature type="transmembrane region" description="Helical" evidence="11">
    <location>
        <begin position="77"/>
        <end position="96"/>
    </location>
</feature>
<evidence type="ECO:0000256" key="10">
    <source>
        <dbReference type="ARBA" id="ARBA00030458"/>
    </source>
</evidence>
<keyword evidence="9" id="KW-0539">Nucleus</keyword>
<dbReference type="Proteomes" id="UP000050640">
    <property type="component" value="Unplaced"/>
</dbReference>
<evidence type="ECO:0000256" key="7">
    <source>
        <dbReference type="ARBA" id="ARBA00023098"/>
    </source>
</evidence>
<evidence type="ECO:0000256" key="1">
    <source>
        <dbReference type="ARBA" id="ARBA00004232"/>
    </source>
</evidence>
<proteinExistence type="inferred from homology"/>
<evidence type="ECO:0000313" key="13">
    <source>
        <dbReference type="WBParaSite" id="EEL_0000753501-mRNA-1"/>
    </source>
</evidence>
<dbReference type="AlphaFoldDB" id="A0A0R3RZ02"/>
<dbReference type="GO" id="GO:0006629">
    <property type="term" value="P:lipid metabolic process"/>
    <property type="evidence" value="ECO:0007669"/>
    <property type="project" value="UniProtKB-KW"/>
</dbReference>
<name>A0A0R3RZ02_9BILA</name>
<dbReference type="PANTHER" id="PTHR20996:SF1">
    <property type="entry name" value="NUCLEAR ENVELOPE PHOSPHATASE-REGULATORY SUBUNIT 1"/>
    <property type="match status" value="1"/>
</dbReference>
<dbReference type="GO" id="GO:0071595">
    <property type="term" value="C:Nem1-Spo7 phosphatase complex"/>
    <property type="evidence" value="ECO:0007669"/>
    <property type="project" value="InterPro"/>
</dbReference>
<dbReference type="GO" id="GO:0005737">
    <property type="term" value="C:cytoplasm"/>
    <property type="evidence" value="ECO:0007669"/>
    <property type="project" value="UniProtKB-SubCell"/>
</dbReference>
<keyword evidence="6 11" id="KW-1133">Transmembrane helix</keyword>
<keyword evidence="4" id="KW-0963">Cytoplasm</keyword>
<dbReference type="GO" id="GO:0031965">
    <property type="term" value="C:nuclear membrane"/>
    <property type="evidence" value="ECO:0007669"/>
    <property type="project" value="UniProtKB-SubCell"/>
</dbReference>
<organism evidence="12 13">
    <name type="scientific">Elaeophora elaphi</name>
    <dbReference type="NCBI Taxonomy" id="1147741"/>
    <lineage>
        <taxon>Eukaryota</taxon>
        <taxon>Metazoa</taxon>
        <taxon>Ecdysozoa</taxon>
        <taxon>Nematoda</taxon>
        <taxon>Chromadorea</taxon>
        <taxon>Rhabditida</taxon>
        <taxon>Spirurina</taxon>
        <taxon>Spiruromorpha</taxon>
        <taxon>Filarioidea</taxon>
        <taxon>Onchocercidae</taxon>
        <taxon>Elaeophora</taxon>
    </lineage>
</organism>
<sequence length="152" mass="17596">MDETSAACEDLRYFERRLTEVIQSMQPAATRWRCKLFYIFSTIILLVAFGCTLWSAYFWLKDPSIRTITLVESLQNHLVFSACVPSLLFLFGFIGIHNRAVAPSILFGCLDSLHFACLRDYFVYDISYGYQKRCFSLLLPERSVDHIGIKLE</sequence>
<dbReference type="WBParaSite" id="EEL_0000753501-mRNA-1">
    <property type="protein sequence ID" value="EEL_0000753501-mRNA-1"/>
    <property type="gene ID" value="EEL_0000753501"/>
</dbReference>
<evidence type="ECO:0000256" key="4">
    <source>
        <dbReference type="ARBA" id="ARBA00022490"/>
    </source>
</evidence>
<accession>A0A0R3RZ02</accession>
<dbReference type="Pfam" id="PF09771">
    <property type="entry name" value="Tmemb_18A"/>
    <property type="match status" value="1"/>
</dbReference>
<comment type="similarity">
    <text evidence="3">Belongs to the CNEP1R1 family.</text>
</comment>
<dbReference type="InterPro" id="IPR019168">
    <property type="entry name" value="NEP1-R1"/>
</dbReference>
<evidence type="ECO:0000256" key="6">
    <source>
        <dbReference type="ARBA" id="ARBA00022989"/>
    </source>
</evidence>
<keyword evidence="7" id="KW-0443">Lipid metabolism</keyword>
<evidence type="ECO:0000256" key="9">
    <source>
        <dbReference type="ARBA" id="ARBA00023242"/>
    </source>
</evidence>